<dbReference type="InterPro" id="IPR000399">
    <property type="entry name" value="TPP-bd_CS"/>
</dbReference>
<dbReference type="Proteomes" id="UP000663203">
    <property type="component" value="Chromosome"/>
</dbReference>
<feature type="domain" description="Thiamine pyrophosphate enzyme central" evidence="7">
    <location>
        <begin position="188"/>
        <end position="314"/>
    </location>
</feature>
<evidence type="ECO:0000256" key="3">
    <source>
        <dbReference type="ARBA" id="ARBA00007812"/>
    </source>
</evidence>
<evidence type="ECO:0000256" key="5">
    <source>
        <dbReference type="ARBA" id="ARBA00023052"/>
    </source>
</evidence>
<dbReference type="InterPro" id="IPR012000">
    <property type="entry name" value="Thiamin_PyroP_enz_cen_dom"/>
</dbReference>
<dbReference type="GO" id="GO:0009097">
    <property type="term" value="P:isoleucine biosynthetic process"/>
    <property type="evidence" value="ECO:0007669"/>
    <property type="project" value="TreeGrafter"/>
</dbReference>
<dbReference type="GO" id="GO:0009099">
    <property type="term" value="P:L-valine biosynthetic process"/>
    <property type="evidence" value="ECO:0007669"/>
    <property type="project" value="TreeGrafter"/>
</dbReference>
<dbReference type="KEGG" id="hakz:J0X25_09325"/>
<dbReference type="PANTHER" id="PTHR18968:SF166">
    <property type="entry name" value="2-HYDROXYACYL-COA LYASE 2"/>
    <property type="match status" value="1"/>
</dbReference>
<comment type="cofactor">
    <cofactor evidence="1">
        <name>Mg(2+)</name>
        <dbReference type="ChEBI" id="CHEBI:18420"/>
    </cofactor>
</comment>
<evidence type="ECO:0000256" key="1">
    <source>
        <dbReference type="ARBA" id="ARBA00001946"/>
    </source>
</evidence>
<feature type="domain" description="Thiamine pyrophosphate enzyme TPP-binding" evidence="8">
    <location>
        <begin position="387"/>
        <end position="521"/>
    </location>
</feature>
<dbReference type="SUPFAM" id="SSF52518">
    <property type="entry name" value="Thiamin diphosphate-binding fold (THDP-binding)"/>
    <property type="match status" value="2"/>
</dbReference>
<evidence type="ECO:0000259" key="9">
    <source>
        <dbReference type="Pfam" id="PF02776"/>
    </source>
</evidence>
<sequence>MSKTGATIAAETLARFTARVYGLCGGHIQPIWDEIGDTDSSIIDTRDERAAVHAAHADAAVTGELGVALVTAGPGFTNAMTGIANAYTSGTPLLIVTGYPPVPQFERGALQEIPHRDLAEDITVTDRTVYETGRIQEYLVEAAGAALDNRGPALVEIPTDVLRNETEWTRGRPDPTASHDIVAPRETLDAAADAVRDADRPVAILGRGARDAAAEIRSFVEETRLPVLTTAGSKGVVPETNDYCVPGARGDAMGRADLFLILGKRLDFTLGYGSPAVFDETVFVQVDTDPDALRRNRTPDVSVRSSVSSAVAALRDRLEGPIGTGEWVDDLREGHTSRATRMAEQKTGDETPIHPYRVCGAIERAIDDDAIVICDGGDALSFGRIAIPTANPRGYLDPGPLGCLGVGLPFAIGASLAQPEADVVCFTGDGSLGFNLADIETAVREQADVTVVVANNAAWNIERYDQLENYGREIGSELTEIAFDEIATAMGAEGISVSDSAALDDAVERAVVTDGPVVVDVPVDPDAVSPDAANGLARVPDYQPLDAWDDLEREFRHGSTDGSIEE</sequence>
<dbReference type="GO" id="GO:0003984">
    <property type="term" value="F:acetolactate synthase activity"/>
    <property type="evidence" value="ECO:0007669"/>
    <property type="project" value="TreeGrafter"/>
</dbReference>
<dbReference type="AlphaFoldDB" id="A0A8A2V747"/>
<dbReference type="Gene3D" id="3.40.50.970">
    <property type="match status" value="2"/>
</dbReference>
<dbReference type="CDD" id="cd02004">
    <property type="entry name" value="TPP_BZL_OCoD_HPCL"/>
    <property type="match status" value="1"/>
</dbReference>
<dbReference type="RefSeq" id="WP_207287185.1">
    <property type="nucleotide sequence ID" value="NZ_CP071462.1"/>
</dbReference>
<dbReference type="PANTHER" id="PTHR18968">
    <property type="entry name" value="THIAMINE PYROPHOSPHATE ENZYMES"/>
    <property type="match status" value="1"/>
</dbReference>
<dbReference type="GeneID" id="63187504"/>
<dbReference type="InterPro" id="IPR029035">
    <property type="entry name" value="DHS-like_NAD/FAD-binding_dom"/>
</dbReference>
<reference evidence="10 11" key="1">
    <citation type="submission" date="2021-03" db="EMBL/GenBank/DDBJ databases">
        <title>Haloterrigena longa sp. nov. and Haloterrigena limicola sp. nov., extremely halophilic archaea isolated from a salt lake.</title>
        <authorList>
            <person name="Henglin C."/>
        </authorList>
    </citation>
    <scope>NUCLEOTIDE SEQUENCE [LARGE SCALE GENOMIC DNA]</scope>
    <source>
        <strain evidence="10 11">KZCA68</strain>
    </source>
</reference>
<evidence type="ECO:0000259" key="8">
    <source>
        <dbReference type="Pfam" id="PF02775"/>
    </source>
</evidence>
<dbReference type="EMBL" id="CP071462">
    <property type="protein sequence ID" value="QSW97623.1"/>
    <property type="molecule type" value="Genomic_DNA"/>
</dbReference>
<protein>
    <submittedName>
        <fullName evidence="10">Thiamine pyrophosphate-binding protein</fullName>
    </submittedName>
</protein>
<organism evidence="10 11">
    <name type="scientific">Haloterrigena alkaliphila</name>
    <dbReference type="NCBI Taxonomy" id="2816475"/>
    <lineage>
        <taxon>Archaea</taxon>
        <taxon>Methanobacteriati</taxon>
        <taxon>Methanobacteriota</taxon>
        <taxon>Stenosarchaea group</taxon>
        <taxon>Halobacteria</taxon>
        <taxon>Halobacteriales</taxon>
        <taxon>Natrialbaceae</taxon>
        <taxon>Haloterrigena</taxon>
    </lineage>
</organism>
<dbReference type="PROSITE" id="PS00187">
    <property type="entry name" value="TPP_ENZYMES"/>
    <property type="match status" value="1"/>
</dbReference>
<dbReference type="InterPro" id="IPR045229">
    <property type="entry name" value="TPP_enz"/>
</dbReference>
<dbReference type="GO" id="GO:0000287">
    <property type="term" value="F:magnesium ion binding"/>
    <property type="evidence" value="ECO:0007669"/>
    <property type="project" value="InterPro"/>
</dbReference>
<proteinExistence type="inferred from homology"/>
<dbReference type="SUPFAM" id="SSF52467">
    <property type="entry name" value="DHS-like NAD/FAD-binding domain"/>
    <property type="match status" value="1"/>
</dbReference>
<evidence type="ECO:0000256" key="2">
    <source>
        <dbReference type="ARBA" id="ARBA00001964"/>
    </source>
</evidence>
<keyword evidence="5 6" id="KW-0786">Thiamine pyrophosphate</keyword>
<evidence type="ECO:0000256" key="4">
    <source>
        <dbReference type="ARBA" id="ARBA00022723"/>
    </source>
</evidence>
<dbReference type="Pfam" id="PF02775">
    <property type="entry name" value="TPP_enzyme_C"/>
    <property type="match status" value="1"/>
</dbReference>
<dbReference type="GO" id="GO:0030976">
    <property type="term" value="F:thiamine pyrophosphate binding"/>
    <property type="evidence" value="ECO:0007669"/>
    <property type="project" value="InterPro"/>
</dbReference>
<dbReference type="Gene3D" id="3.40.50.1220">
    <property type="entry name" value="TPP-binding domain"/>
    <property type="match status" value="1"/>
</dbReference>
<evidence type="ECO:0000259" key="7">
    <source>
        <dbReference type="Pfam" id="PF00205"/>
    </source>
</evidence>
<evidence type="ECO:0000256" key="6">
    <source>
        <dbReference type="RuleBase" id="RU362132"/>
    </source>
</evidence>
<keyword evidence="11" id="KW-1185">Reference proteome</keyword>
<keyword evidence="4" id="KW-0479">Metal-binding</keyword>
<comment type="cofactor">
    <cofactor evidence="2">
        <name>thiamine diphosphate</name>
        <dbReference type="ChEBI" id="CHEBI:58937"/>
    </cofactor>
</comment>
<dbReference type="InterPro" id="IPR029061">
    <property type="entry name" value="THDP-binding"/>
</dbReference>
<evidence type="ECO:0000313" key="10">
    <source>
        <dbReference type="EMBL" id="QSW97623.1"/>
    </source>
</evidence>
<gene>
    <name evidence="10" type="ORF">J0X25_09325</name>
</gene>
<dbReference type="GO" id="GO:0044272">
    <property type="term" value="P:sulfur compound biosynthetic process"/>
    <property type="evidence" value="ECO:0007669"/>
    <property type="project" value="UniProtKB-ARBA"/>
</dbReference>
<dbReference type="Pfam" id="PF02776">
    <property type="entry name" value="TPP_enzyme_N"/>
    <property type="match status" value="1"/>
</dbReference>
<dbReference type="InterPro" id="IPR012001">
    <property type="entry name" value="Thiamin_PyroP_enz_TPP-bd_dom"/>
</dbReference>
<feature type="domain" description="Thiamine pyrophosphate enzyme N-terminal TPP-binding" evidence="9">
    <location>
        <begin position="4"/>
        <end position="113"/>
    </location>
</feature>
<comment type="similarity">
    <text evidence="3 6">Belongs to the TPP enzyme family.</text>
</comment>
<dbReference type="CDD" id="cd07035">
    <property type="entry name" value="TPP_PYR_POX_like"/>
    <property type="match status" value="1"/>
</dbReference>
<evidence type="ECO:0000313" key="11">
    <source>
        <dbReference type="Proteomes" id="UP000663203"/>
    </source>
</evidence>
<dbReference type="Pfam" id="PF00205">
    <property type="entry name" value="TPP_enzyme_M"/>
    <property type="match status" value="1"/>
</dbReference>
<dbReference type="GO" id="GO:0050660">
    <property type="term" value="F:flavin adenine dinucleotide binding"/>
    <property type="evidence" value="ECO:0007669"/>
    <property type="project" value="TreeGrafter"/>
</dbReference>
<name>A0A8A2V747_9EURY</name>
<accession>A0A8A2V747</accession>
<dbReference type="GO" id="GO:0005948">
    <property type="term" value="C:acetolactate synthase complex"/>
    <property type="evidence" value="ECO:0007669"/>
    <property type="project" value="TreeGrafter"/>
</dbReference>
<dbReference type="InterPro" id="IPR011766">
    <property type="entry name" value="TPP_enzyme_TPP-bd"/>
</dbReference>